<keyword evidence="2 5" id="KW-0689">Ribosomal protein</keyword>
<organism evidence="6 7">
    <name type="scientific">Thermococcus peptonophilus</name>
    <dbReference type="NCBI Taxonomy" id="53952"/>
    <lineage>
        <taxon>Archaea</taxon>
        <taxon>Methanobacteriati</taxon>
        <taxon>Methanobacteriota</taxon>
        <taxon>Thermococci</taxon>
        <taxon>Thermococcales</taxon>
        <taxon>Thermococcaceae</taxon>
        <taxon>Thermococcus</taxon>
    </lineage>
</organism>
<reference evidence="7" key="1">
    <citation type="submission" date="2016-03" db="EMBL/GenBank/DDBJ databases">
        <authorList>
            <person name="Oger P.M."/>
        </authorList>
    </citation>
    <scope>NUCLEOTIDE SEQUENCE [LARGE SCALE GENOMIC DNA]</scope>
    <source>
        <strain evidence="7">OG-1</strain>
    </source>
</reference>
<evidence type="ECO:0000256" key="4">
    <source>
        <dbReference type="ARBA" id="ARBA00035230"/>
    </source>
</evidence>
<dbReference type="NCBIfam" id="NF002258">
    <property type="entry name" value="PRK01192.1-1"/>
    <property type="match status" value="1"/>
</dbReference>
<evidence type="ECO:0000313" key="6">
    <source>
        <dbReference type="EMBL" id="AMQ19193.1"/>
    </source>
</evidence>
<dbReference type="GO" id="GO:0003735">
    <property type="term" value="F:structural constituent of ribosome"/>
    <property type="evidence" value="ECO:0007669"/>
    <property type="project" value="InterPro"/>
</dbReference>
<dbReference type="InterPro" id="IPR020052">
    <property type="entry name" value="Ribosomal_eL31_CS"/>
</dbReference>
<dbReference type="STRING" id="53952.A0127_08470"/>
<dbReference type="Pfam" id="PF01198">
    <property type="entry name" value="Ribosomal_L31e"/>
    <property type="match status" value="1"/>
</dbReference>
<evidence type="ECO:0000313" key="7">
    <source>
        <dbReference type="Proteomes" id="UP000073604"/>
    </source>
</evidence>
<comment type="similarity">
    <text evidence="1 5">Belongs to the eukaryotic ribosomal protein eL31 family.</text>
</comment>
<evidence type="ECO:0000256" key="2">
    <source>
        <dbReference type="ARBA" id="ARBA00022980"/>
    </source>
</evidence>
<sequence length="90" mass="10331">MPIKPGEEVIFVVPINKIKKRVPRWKRAPRAARFVREWIARHAKADEVIIGTDVNEKIWERGAEKPPGKLRVKVVVEESEGKRIARVSLA</sequence>
<accession>A0A142CWP1</accession>
<evidence type="ECO:0000256" key="1">
    <source>
        <dbReference type="ARBA" id="ARBA00010808"/>
    </source>
</evidence>
<dbReference type="HAMAP" id="MF_00410">
    <property type="entry name" value="Ribosomal_eL31"/>
    <property type="match status" value="1"/>
</dbReference>
<dbReference type="SMR" id="A0A142CWP1"/>
<name>A0A142CWP1_9EURY</name>
<dbReference type="RefSeq" id="WP_011250271.1">
    <property type="nucleotide sequence ID" value="NZ_CP014750.1"/>
</dbReference>
<dbReference type="InterPro" id="IPR023621">
    <property type="entry name" value="Ribosomal_eL31_dom_sf"/>
</dbReference>
<dbReference type="Gene3D" id="3.10.440.10">
    <property type="match status" value="1"/>
</dbReference>
<dbReference type="OrthoDB" id="10127at2157"/>
<dbReference type="PROSITE" id="PS01144">
    <property type="entry name" value="RIBOSOMAL_L31E"/>
    <property type="match status" value="1"/>
</dbReference>
<dbReference type="AlphaFoldDB" id="A0A142CWP1"/>
<gene>
    <name evidence="5" type="primary">rpl31e</name>
    <name evidence="6" type="ORF">A0127_08470</name>
</gene>
<dbReference type="SUPFAM" id="SSF54575">
    <property type="entry name" value="Ribosomal protein L31e"/>
    <property type="match status" value="1"/>
</dbReference>
<keyword evidence="3 5" id="KW-0687">Ribonucleoprotein</keyword>
<dbReference type="GO" id="GO:0005840">
    <property type="term" value="C:ribosome"/>
    <property type="evidence" value="ECO:0007669"/>
    <property type="project" value="UniProtKB-KW"/>
</dbReference>
<dbReference type="GeneID" id="78447840"/>
<dbReference type="CDD" id="cd00463">
    <property type="entry name" value="Ribosomal_L31e"/>
    <property type="match status" value="1"/>
</dbReference>
<protein>
    <recommendedName>
        <fullName evidence="4 5">Large ribosomal subunit protein eL31</fullName>
    </recommendedName>
</protein>
<dbReference type="GO" id="GO:1990904">
    <property type="term" value="C:ribonucleoprotein complex"/>
    <property type="evidence" value="ECO:0007669"/>
    <property type="project" value="UniProtKB-KW"/>
</dbReference>
<proteinExistence type="inferred from homology"/>
<dbReference type="EMBL" id="CP014750">
    <property type="protein sequence ID" value="AMQ19193.1"/>
    <property type="molecule type" value="Genomic_DNA"/>
</dbReference>
<dbReference type="FunFam" id="3.10.440.10:FF:000005">
    <property type="entry name" value="50S ribosomal protein L31e"/>
    <property type="match status" value="1"/>
</dbReference>
<dbReference type="KEGG" id="tpep:A0127_08470"/>
<dbReference type="InterPro" id="IPR000054">
    <property type="entry name" value="Ribosomal_eL31"/>
</dbReference>
<evidence type="ECO:0000256" key="3">
    <source>
        <dbReference type="ARBA" id="ARBA00023274"/>
    </source>
</evidence>
<evidence type="ECO:0000256" key="5">
    <source>
        <dbReference type="HAMAP-Rule" id="MF_00410"/>
    </source>
</evidence>
<dbReference type="GO" id="GO:0006412">
    <property type="term" value="P:translation"/>
    <property type="evidence" value="ECO:0007669"/>
    <property type="project" value="UniProtKB-UniRule"/>
</dbReference>
<dbReference type="SMART" id="SM01380">
    <property type="entry name" value="Ribosomal_L31e"/>
    <property type="match status" value="1"/>
</dbReference>
<dbReference type="Proteomes" id="UP000073604">
    <property type="component" value="Chromosome"/>
</dbReference>
<keyword evidence="7" id="KW-1185">Reference proteome</keyword>